<dbReference type="SMART" id="SM00131">
    <property type="entry name" value="KU"/>
    <property type="match status" value="1"/>
</dbReference>
<organism evidence="11 12">
    <name type="scientific">Drosophila gunungcola</name>
    <name type="common">fruit fly</name>
    <dbReference type="NCBI Taxonomy" id="103775"/>
    <lineage>
        <taxon>Eukaryota</taxon>
        <taxon>Metazoa</taxon>
        <taxon>Ecdysozoa</taxon>
        <taxon>Arthropoda</taxon>
        <taxon>Hexapoda</taxon>
        <taxon>Insecta</taxon>
        <taxon>Pterygota</taxon>
        <taxon>Neoptera</taxon>
        <taxon>Endopterygota</taxon>
        <taxon>Diptera</taxon>
        <taxon>Brachycera</taxon>
        <taxon>Muscomorpha</taxon>
        <taxon>Ephydroidea</taxon>
        <taxon>Drosophilidae</taxon>
        <taxon>Drosophila</taxon>
        <taxon>Sophophora</taxon>
    </lineage>
</organism>
<dbReference type="InterPro" id="IPR020901">
    <property type="entry name" value="Prtase_inh_Kunz-CS"/>
</dbReference>
<sequence length="82" mass="8836">MKFIAVVCLMFALMGITLALKDPVCGLPPAADGNGIIKCAAHMPSFSYHVDTNSCQDFLYGGCGGNDNRFGNKEECEQKCKE</sequence>
<dbReference type="GO" id="GO:0090729">
    <property type="term" value="F:toxin activity"/>
    <property type="evidence" value="ECO:0007669"/>
    <property type="project" value="UniProtKB-KW"/>
</dbReference>
<evidence type="ECO:0000256" key="1">
    <source>
        <dbReference type="ARBA" id="ARBA00004613"/>
    </source>
</evidence>
<dbReference type="InterPro" id="IPR002223">
    <property type="entry name" value="Kunitz_BPTI"/>
</dbReference>
<feature type="signal peptide" evidence="9">
    <location>
        <begin position="1"/>
        <end position="19"/>
    </location>
</feature>
<dbReference type="PROSITE" id="PS50279">
    <property type="entry name" value="BPTI_KUNITZ_2"/>
    <property type="match status" value="1"/>
</dbReference>
<dbReference type="PRINTS" id="PR00759">
    <property type="entry name" value="BASICPTASE"/>
</dbReference>
<evidence type="ECO:0000256" key="5">
    <source>
        <dbReference type="ARBA" id="ARBA00022900"/>
    </source>
</evidence>
<feature type="chain" id="PRO_5040483030" description="BPTI/Kunitz inhibitor domain-containing protein" evidence="9">
    <location>
        <begin position="20"/>
        <end position="82"/>
    </location>
</feature>
<protein>
    <recommendedName>
        <fullName evidence="10">BPTI/Kunitz inhibitor domain-containing protein</fullName>
    </recommendedName>
</protein>
<dbReference type="Proteomes" id="UP001059596">
    <property type="component" value="Unassembled WGS sequence"/>
</dbReference>
<keyword evidence="6" id="KW-1015">Disulfide bond</keyword>
<keyword evidence="12" id="KW-1185">Reference proteome</keyword>
<dbReference type="FunFam" id="4.10.410.10:FF:000050">
    <property type="entry name" value="Trypsin protease inhibitor-like 4"/>
    <property type="match status" value="1"/>
</dbReference>
<proteinExistence type="predicted"/>
<keyword evidence="3" id="KW-0800">Toxin</keyword>
<evidence type="ECO:0000256" key="3">
    <source>
        <dbReference type="ARBA" id="ARBA00022656"/>
    </source>
</evidence>
<evidence type="ECO:0000259" key="10">
    <source>
        <dbReference type="PROSITE" id="PS50279"/>
    </source>
</evidence>
<evidence type="ECO:0000256" key="7">
    <source>
        <dbReference type="ARBA" id="ARBA00023240"/>
    </source>
</evidence>
<keyword evidence="5" id="KW-0722">Serine protease inhibitor</keyword>
<evidence type="ECO:0000256" key="9">
    <source>
        <dbReference type="SAM" id="SignalP"/>
    </source>
</evidence>
<evidence type="ECO:0000256" key="4">
    <source>
        <dbReference type="ARBA" id="ARBA00022690"/>
    </source>
</evidence>
<name>A0A9P9YT16_9MUSC</name>
<dbReference type="PANTHER" id="PTHR10083">
    <property type="entry name" value="KUNITZ-TYPE PROTEASE INHIBITOR-RELATED"/>
    <property type="match status" value="1"/>
</dbReference>
<dbReference type="PANTHER" id="PTHR10083:SF376">
    <property type="entry name" value="SERINE PEPTIDASE INHIBITOR, KUNITZ TYPE, 3"/>
    <property type="match status" value="1"/>
</dbReference>
<keyword evidence="4" id="KW-0646">Protease inhibitor</keyword>
<keyword evidence="2" id="KW-0964">Secreted</keyword>
<reference evidence="11" key="1">
    <citation type="journal article" date="2023" name="Genome Biol. Evol.">
        <title>Long-read-based Genome Assembly of Drosophila gunungcola Reveals Fewer Chemosensory Genes in Flower-breeding Species.</title>
        <authorList>
            <person name="Negi A."/>
            <person name="Liao B.Y."/>
            <person name="Yeh S.D."/>
        </authorList>
    </citation>
    <scope>NUCLEOTIDE SEQUENCE</scope>
    <source>
        <strain evidence="11">Sukarami</strain>
    </source>
</reference>
<dbReference type="InterPro" id="IPR050098">
    <property type="entry name" value="TFPI/VKTCI-like"/>
</dbReference>
<dbReference type="AlphaFoldDB" id="A0A9P9YT16"/>
<dbReference type="EMBL" id="JAMKOV010000002">
    <property type="protein sequence ID" value="KAI8042639.1"/>
    <property type="molecule type" value="Genomic_DNA"/>
</dbReference>
<dbReference type="CDD" id="cd22634">
    <property type="entry name" value="Kunitz_SCI-I-like"/>
    <property type="match status" value="1"/>
</dbReference>
<comment type="subcellular location">
    <subcellularLocation>
        <location evidence="1">Secreted</location>
    </subcellularLocation>
</comment>
<comment type="caution">
    <text evidence="11">The sequence shown here is derived from an EMBL/GenBank/DDBJ whole genome shotgun (WGS) entry which is preliminary data.</text>
</comment>
<keyword evidence="9" id="KW-0732">Signal</keyword>
<evidence type="ECO:0000256" key="2">
    <source>
        <dbReference type="ARBA" id="ARBA00022525"/>
    </source>
</evidence>
<evidence type="ECO:0000313" key="11">
    <source>
        <dbReference type="EMBL" id="KAI8042639.1"/>
    </source>
</evidence>
<keyword evidence="7" id="KW-1199">Hemostasis impairing toxin</keyword>
<evidence type="ECO:0000256" key="6">
    <source>
        <dbReference type="ARBA" id="ARBA00023157"/>
    </source>
</evidence>
<keyword evidence="8" id="KW-1203">Blood coagulation cascade inhibiting toxin</keyword>
<dbReference type="InterPro" id="IPR036880">
    <property type="entry name" value="Kunitz_BPTI_sf"/>
</dbReference>
<dbReference type="Gene3D" id="4.10.410.10">
    <property type="entry name" value="Pancreatic trypsin inhibitor Kunitz domain"/>
    <property type="match status" value="1"/>
</dbReference>
<dbReference type="Pfam" id="PF00014">
    <property type="entry name" value="Kunitz_BPTI"/>
    <property type="match status" value="1"/>
</dbReference>
<feature type="domain" description="BPTI/Kunitz inhibitor" evidence="10">
    <location>
        <begin position="25"/>
        <end position="80"/>
    </location>
</feature>
<dbReference type="OrthoDB" id="4473401at2759"/>
<dbReference type="GO" id="GO:0005615">
    <property type="term" value="C:extracellular space"/>
    <property type="evidence" value="ECO:0007669"/>
    <property type="project" value="TreeGrafter"/>
</dbReference>
<evidence type="ECO:0000256" key="8">
    <source>
        <dbReference type="ARBA" id="ARBA00034146"/>
    </source>
</evidence>
<accession>A0A9P9YT16</accession>
<dbReference type="PROSITE" id="PS00280">
    <property type="entry name" value="BPTI_KUNITZ_1"/>
    <property type="match status" value="1"/>
</dbReference>
<evidence type="ECO:0000313" key="12">
    <source>
        <dbReference type="Proteomes" id="UP001059596"/>
    </source>
</evidence>
<dbReference type="GO" id="GO:0004867">
    <property type="term" value="F:serine-type endopeptidase inhibitor activity"/>
    <property type="evidence" value="ECO:0007669"/>
    <property type="project" value="UniProtKB-KW"/>
</dbReference>
<gene>
    <name evidence="11" type="ORF">M5D96_003955</name>
</gene>
<dbReference type="SUPFAM" id="SSF57362">
    <property type="entry name" value="BPTI-like"/>
    <property type="match status" value="1"/>
</dbReference>